<dbReference type="Proteomes" id="UP001146351">
    <property type="component" value="Unassembled WGS sequence"/>
</dbReference>
<evidence type="ECO:0008006" key="3">
    <source>
        <dbReference type="Google" id="ProtNLM"/>
    </source>
</evidence>
<keyword evidence="2" id="KW-1185">Reference proteome</keyword>
<dbReference type="InterPro" id="IPR044924">
    <property type="entry name" value="HAD-SF_hydro_IA_REG-2-like_cap"/>
</dbReference>
<dbReference type="AlphaFoldDB" id="A0A9W9IVE7"/>
<dbReference type="InterPro" id="IPR036412">
    <property type="entry name" value="HAD-like_sf"/>
</dbReference>
<dbReference type="InterPro" id="IPR023214">
    <property type="entry name" value="HAD_sf"/>
</dbReference>
<sequence>MILLAGARSLSTSARPRTLLLTFDAFGTLFYPNPPVPEQYATVAHEFGLSPTAVTPQKIAKAFKDVYSAQAKRWPNYGRADVLRGRYGGPKQWWEEVMRESFAQVLAPEGPSAHGQTRKDFEFPPGMADILLNRFAGHGGYALFEDVLPFFARMRELRSFPTQNFDRIFLGVVSNSDDRVPAVLKALGLRVGDLRADQDLSSMELPGFEQRGGSNFTESRSAPSPVDLDLVITSYEAGEAKPNRLIFDVAKRQARLLSERHAHEQELTPEMDETDDWVCVHVGDEYARDYRAAIDAGWQSYLIPRGNGNGFPAKTIDSLLELIDELKIQRLAD</sequence>
<reference evidence="1" key="1">
    <citation type="submission" date="2022-11" db="EMBL/GenBank/DDBJ databases">
        <authorList>
            <person name="Petersen C."/>
        </authorList>
    </citation>
    <scope>NUCLEOTIDE SEQUENCE</scope>
    <source>
        <strain evidence="1">IBT 21917</strain>
    </source>
</reference>
<dbReference type="GO" id="GO:0005634">
    <property type="term" value="C:nucleus"/>
    <property type="evidence" value="ECO:0007669"/>
    <property type="project" value="TreeGrafter"/>
</dbReference>
<protein>
    <recommendedName>
        <fullName evidence="3">Haloacid dehalogenase-like hydrolase</fullName>
    </recommendedName>
</protein>
<name>A0A9W9IVE7_9EURO</name>
<dbReference type="PANTHER" id="PTHR46191:SF2">
    <property type="entry name" value="HALOACID DEHALOGENASE-LIKE HYDROLASE DOMAIN-CONTAINING PROTEIN 3"/>
    <property type="match status" value="1"/>
</dbReference>
<dbReference type="Gene3D" id="1.10.150.720">
    <property type="entry name" value="Haloacid dehalogenase-like hydrolase"/>
    <property type="match status" value="1"/>
</dbReference>
<dbReference type="EMBL" id="JAPQKO010000001">
    <property type="protein sequence ID" value="KAJ5182566.1"/>
    <property type="molecule type" value="Genomic_DNA"/>
</dbReference>
<gene>
    <name evidence="1" type="ORF">N7492_000182</name>
</gene>
<dbReference type="Pfam" id="PF13242">
    <property type="entry name" value="Hydrolase_like"/>
    <property type="match status" value="1"/>
</dbReference>
<evidence type="ECO:0000313" key="2">
    <source>
        <dbReference type="Proteomes" id="UP001146351"/>
    </source>
</evidence>
<organism evidence="1 2">
    <name type="scientific">Penicillium capsulatum</name>
    <dbReference type="NCBI Taxonomy" id="69766"/>
    <lineage>
        <taxon>Eukaryota</taxon>
        <taxon>Fungi</taxon>
        <taxon>Dikarya</taxon>
        <taxon>Ascomycota</taxon>
        <taxon>Pezizomycotina</taxon>
        <taxon>Eurotiomycetes</taxon>
        <taxon>Eurotiomycetidae</taxon>
        <taxon>Eurotiales</taxon>
        <taxon>Aspergillaceae</taxon>
        <taxon>Penicillium</taxon>
    </lineage>
</organism>
<dbReference type="OrthoDB" id="444127at2759"/>
<evidence type="ECO:0000313" key="1">
    <source>
        <dbReference type="EMBL" id="KAJ5182566.1"/>
    </source>
</evidence>
<proteinExistence type="predicted"/>
<dbReference type="Gene3D" id="3.40.50.1000">
    <property type="entry name" value="HAD superfamily/HAD-like"/>
    <property type="match status" value="1"/>
</dbReference>
<accession>A0A9W9IVE7</accession>
<reference evidence="1" key="2">
    <citation type="journal article" date="2023" name="IMA Fungus">
        <title>Comparative genomic study of the Penicillium genus elucidates a diverse pangenome and 15 lateral gene transfer events.</title>
        <authorList>
            <person name="Petersen C."/>
            <person name="Sorensen T."/>
            <person name="Nielsen M.R."/>
            <person name="Sondergaard T.E."/>
            <person name="Sorensen J.L."/>
            <person name="Fitzpatrick D.A."/>
            <person name="Frisvad J.C."/>
            <person name="Nielsen K.L."/>
        </authorList>
    </citation>
    <scope>NUCLEOTIDE SEQUENCE</scope>
    <source>
        <strain evidence="1">IBT 21917</strain>
    </source>
</reference>
<dbReference type="SUPFAM" id="SSF56784">
    <property type="entry name" value="HAD-like"/>
    <property type="match status" value="1"/>
</dbReference>
<comment type="caution">
    <text evidence="1">The sequence shown here is derived from an EMBL/GenBank/DDBJ whole genome shotgun (WGS) entry which is preliminary data.</text>
</comment>
<dbReference type="PANTHER" id="PTHR46191">
    <property type="match status" value="1"/>
</dbReference>
<dbReference type="InterPro" id="IPR051828">
    <property type="entry name" value="HAD-like_hydrolase_domain"/>
</dbReference>